<reference evidence="1 2" key="1">
    <citation type="submission" date="2014-04" db="EMBL/GenBank/DDBJ databases">
        <authorList>
            <consortium name="DOE Joint Genome Institute"/>
            <person name="Kuo A."/>
            <person name="Kohler A."/>
            <person name="Jargeat P."/>
            <person name="Nagy L.G."/>
            <person name="Floudas D."/>
            <person name="Copeland A."/>
            <person name="Barry K.W."/>
            <person name="Cichocki N."/>
            <person name="Veneault-Fourrey C."/>
            <person name="LaButti K."/>
            <person name="Lindquist E.A."/>
            <person name="Lipzen A."/>
            <person name="Lundell T."/>
            <person name="Morin E."/>
            <person name="Murat C."/>
            <person name="Sun H."/>
            <person name="Tunlid A."/>
            <person name="Henrissat B."/>
            <person name="Grigoriev I.V."/>
            <person name="Hibbett D.S."/>
            <person name="Martin F."/>
            <person name="Nordberg H.P."/>
            <person name="Cantor M.N."/>
            <person name="Hua S.X."/>
        </authorList>
    </citation>
    <scope>NUCLEOTIDE SEQUENCE [LARGE SCALE GENOMIC DNA]</scope>
    <source>
        <strain evidence="1 2">Ve08.2h10</strain>
    </source>
</reference>
<sequence length="76" mass="9040">IGKALWWFCDTIWNTLTWYNTQASLLGHLTLSWKDITEYSFLGEFDLLHYSHADIRDCDWAKLSNCEATVKYFRLC</sequence>
<reference evidence="2" key="2">
    <citation type="submission" date="2015-01" db="EMBL/GenBank/DDBJ databases">
        <title>Evolutionary Origins and Diversification of the Mycorrhizal Mutualists.</title>
        <authorList>
            <consortium name="DOE Joint Genome Institute"/>
            <consortium name="Mycorrhizal Genomics Consortium"/>
            <person name="Kohler A."/>
            <person name="Kuo A."/>
            <person name="Nagy L.G."/>
            <person name="Floudas D."/>
            <person name="Copeland A."/>
            <person name="Barry K.W."/>
            <person name="Cichocki N."/>
            <person name="Veneault-Fourrey C."/>
            <person name="LaButti K."/>
            <person name="Lindquist E.A."/>
            <person name="Lipzen A."/>
            <person name="Lundell T."/>
            <person name="Morin E."/>
            <person name="Murat C."/>
            <person name="Riley R."/>
            <person name="Ohm R."/>
            <person name="Sun H."/>
            <person name="Tunlid A."/>
            <person name="Henrissat B."/>
            <person name="Grigoriev I.V."/>
            <person name="Hibbett D.S."/>
            <person name="Martin F."/>
        </authorList>
    </citation>
    <scope>NUCLEOTIDE SEQUENCE [LARGE SCALE GENOMIC DNA]</scope>
    <source>
        <strain evidence="2">Ve08.2h10</strain>
    </source>
</reference>
<accession>A0A0D0DGK5</accession>
<dbReference type="AlphaFoldDB" id="A0A0D0DGK5"/>
<keyword evidence="2" id="KW-1185">Reference proteome</keyword>
<feature type="non-terminal residue" evidence="1">
    <location>
        <position position="1"/>
    </location>
</feature>
<evidence type="ECO:0000313" key="2">
    <source>
        <dbReference type="Proteomes" id="UP000054538"/>
    </source>
</evidence>
<name>A0A0D0DGK5_9AGAM</name>
<dbReference type="HOGENOM" id="CLU_013084_6_0_1"/>
<dbReference type="InParanoid" id="A0A0D0DGK5"/>
<proteinExistence type="predicted"/>
<dbReference type="EMBL" id="KN827166">
    <property type="protein sequence ID" value="KIK77055.1"/>
    <property type="molecule type" value="Genomic_DNA"/>
</dbReference>
<evidence type="ECO:0000313" key="1">
    <source>
        <dbReference type="EMBL" id="KIK77055.1"/>
    </source>
</evidence>
<gene>
    <name evidence="1" type="ORF">PAXRUDRAFT_167988</name>
</gene>
<protein>
    <submittedName>
        <fullName evidence="1">Uncharacterized protein</fullName>
    </submittedName>
</protein>
<dbReference type="Proteomes" id="UP000054538">
    <property type="component" value="Unassembled WGS sequence"/>
</dbReference>
<dbReference type="OrthoDB" id="2676448at2759"/>
<organism evidence="1 2">
    <name type="scientific">Paxillus rubicundulus Ve08.2h10</name>
    <dbReference type="NCBI Taxonomy" id="930991"/>
    <lineage>
        <taxon>Eukaryota</taxon>
        <taxon>Fungi</taxon>
        <taxon>Dikarya</taxon>
        <taxon>Basidiomycota</taxon>
        <taxon>Agaricomycotina</taxon>
        <taxon>Agaricomycetes</taxon>
        <taxon>Agaricomycetidae</taxon>
        <taxon>Boletales</taxon>
        <taxon>Paxilineae</taxon>
        <taxon>Paxillaceae</taxon>
        <taxon>Paxillus</taxon>
    </lineage>
</organism>